<protein>
    <submittedName>
        <fullName evidence="1">Oidioi.mRNA.OKI2018_I69.chr2.g8401.t1.cds</fullName>
    </submittedName>
</protein>
<sequence length="313" mass="37467">MLDYPQILSELIFERMPMDSLTLLAPFVLESDDRSFDDLTRTLFCRNFLNYHYERDTILDLVGKEFEAEKKGKPDRLSEIMKIIQKREDLKNNKKKLIPKATMELFTEHEFFGSSVKFSGSYIFTKDRAGDRIFKINRENDERSPIIEPIEYDPQNFIEYYDFEPEDSITMLETVFLGHRHEDLPAFFDYETLKFAELGRKRHFLHEKITYSPINRNFSRQRSWRDYKTNPCMNLHPVLNFKDTFYQEDTPMRRYVVDFSSFSGGQEKIFWSFDFSLPREDFCIPEYRDLSESLEPDHCDVGYVEGNKLHLLV</sequence>
<organism evidence="1 2">
    <name type="scientific">Oikopleura dioica</name>
    <name type="common">Tunicate</name>
    <dbReference type="NCBI Taxonomy" id="34765"/>
    <lineage>
        <taxon>Eukaryota</taxon>
        <taxon>Metazoa</taxon>
        <taxon>Chordata</taxon>
        <taxon>Tunicata</taxon>
        <taxon>Appendicularia</taxon>
        <taxon>Copelata</taxon>
        <taxon>Oikopleuridae</taxon>
        <taxon>Oikopleura</taxon>
    </lineage>
</organism>
<proteinExistence type="predicted"/>
<dbReference type="Proteomes" id="UP001158576">
    <property type="component" value="Chromosome 2"/>
</dbReference>
<keyword evidence="2" id="KW-1185">Reference proteome</keyword>
<dbReference type="EMBL" id="OU015567">
    <property type="protein sequence ID" value="CAG5114342.1"/>
    <property type="molecule type" value="Genomic_DNA"/>
</dbReference>
<accession>A0ABN7TDJ5</accession>
<name>A0ABN7TDJ5_OIKDI</name>
<gene>
    <name evidence="1" type="ORF">OKIOD_LOCUS17166</name>
</gene>
<evidence type="ECO:0000313" key="1">
    <source>
        <dbReference type="EMBL" id="CAG5114342.1"/>
    </source>
</evidence>
<evidence type="ECO:0000313" key="2">
    <source>
        <dbReference type="Proteomes" id="UP001158576"/>
    </source>
</evidence>
<reference evidence="1 2" key="1">
    <citation type="submission" date="2021-04" db="EMBL/GenBank/DDBJ databases">
        <authorList>
            <person name="Bliznina A."/>
        </authorList>
    </citation>
    <scope>NUCLEOTIDE SEQUENCE [LARGE SCALE GENOMIC DNA]</scope>
</reference>